<evidence type="ECO:0000256" key="1">
    <source>
        <dbReference type="SAM" id="Phobius"/>
    </source>
</evidence>
<protein>
    <submittedName>
        <fullName evidence="2">Uncharacterized protein</fullName>
    </submittedName>
</protein>
<dbReference type="AlphaFoldDB" id="A0A927MYR2"/>
<evidence type="ECO:0000313" key="2">
    <source>
        <dbReference type="EMBL" id="MBE1609024.1"/>
    </source>
</evidence>
<keyword evidence="3" id="KW-1185">Reference proteome</keyword>
<keyword evidence="1" id="KW-1133">Transmembrane helix</keyword>
<feature type="transmembrane region" description="Helical" evidence="1">
    <location>
        <begin position="91"/>
        <end position="110"/>
    </location>
</feature>
<comment type="caution">
    <text evidence="2">The sequence shown here is derived from an EMBL/GenBank/DDBJ whole genome shotgun (WGS) entry which is preliminary data.</text>
</comment>
<keyword evidence="1" id="KW-0472">Membrane</keyword>
<keyword evidence="1" id="KW-0812">Transmembrane</keyword>
<feature type="transmembrane region" description="Helical" evidence="1">
    <location>
        <begin position="59"/>
        <end position="79"/>
    </location>
</feature>
<proteinExistence type="predicted"/>
<dbReference type="EMBL" id="JADBEM010000001">
    <property type="protein sequence ID" value="MBE1609024.1"/>
    <property type="molecule type" value="Genomic_DNA"/>
</dbReference>
<sequence>MPGDLAILSTAASAVPRSAFPPLAAGFFGLGVGCLVYGPQELFRFPRRSPESDRTMGLWDIWVPGFLQTFAGVLLFVGLDLLDAFGQYAERPLYMAALALVAYGLHWVVLGRTRFLGADPQPHGLVAIPFGVLSAVERGDLRGGRRLARHRHVRRPHARLRPPS</sequence>
<gene>
    <name evidence="2" type="ORF">HEB94_005872</name>
</gene>
<accession>A0A927MYR2</accession>
<feature type="transmembrane region" description="Helical" evidence="1">
    <location>
        <begin position="20"/>
        <end position="38"/>
    </location>
</feature>
<reference evidence="2" key="1">
    <citation type="submission" date="2020-10" db="EMBL/GenBank/DDBJ databases">
        <title>Sequencing the genomes of 1000 actinobacteria strains.</title>
        <authorList>
            <person name="Klenk H.-P."/>
        </authorList>
    </citation>
    <scope>NUCLEOTIDE SEQUENCE</scope>
    <source>
        <strain evidence="2">DSM 45354</strain>
    </source>
</reference>
<evidence type="ECO:0000313" key="3">
    <source>
        <dbReference type="Proteomes" id="UP000638648"/>
    </source>
</evidence>
<name>A0A927MYR2_9ACTN</name>
<dbReference type="RefSeq" id="WP_192752682.1">
    <property type="nucleotide sequence ID" value="NZ_BAABJL010000273.1"/>
</dbReference>
<dbReference type="Proteomes" id="UP000638648">
    <property type="component" value="Unassembled WGS sequence"/>
</dbReference>
<organism evidence="2 3">
    <name type="scientific">Actinopolymorpha pittospori</name>
    <dbReference type="NCBI Taxonomy" id="648752"/>
    <lineage>
        <taxon>Bacteria</taxon>
        <taxon>Bacillati</taxon>
        <taxon>Actinomycetota</taxon>
        <taxon>Actinomycetes</taxon>
        <taxon>Propionibacteriales</taxon>
        <taxon>Actinopolymorphaceae</taxon>
        <taxon>Actinopolymorpha</taxon>
    </lineage>
</organism>